<sequence length="120" mass="14228">MEDECLDIQEEDRAMAQENEILKLNNLLSIQIRINHQTSNELKTAQNKIAILKKRINELENINYQLITENSSLEKNIEETTQYDVLKKEHEKALQLIAELCLENRKLQKESEQQDEEYNK</sequence>
<evidence type="ECO:0000313" key="2">
    <source>
        <dbReference type="EMBL" id="OHS92727.1"/>
    </source>
</evidence>
<dbReference type="RefSeq" id="XP_068345864.1">
    <property type="nucleotide sequence ID" value="XM_068513494.1"/>
</dbReference>
<name>A0A1J4J3J5_9EUKA</name>
<dbReference type="GeneID" id="94848198"/>
<dbReference type="Proteomes" id="UP000179807">
    <property type="component" value="Unassembled WGS sequence"/>
</dbReference>
<feature type="coiled-coil region" evidence="1">
    <location>
        <begin position="35"/>
        <end position="117"/>
    </location>
</feature>
<reference evidence="2" key="1">
    <citation type="submission" date="2016-10" db="EMBL/GenBank/DDBJ databases">
        <authorList>
            <person name="Benchimol M."/>
            <person name="Almeida L.G."/>
            <person name="Vasconcelos A.T."/>
            <person name="Perreira-Neves A."/>
            <person name="Rosa I.A."/>
            <person name="Tasca T."/>
            <person name="Bogo M.R."/>
            <person name="de Souza W."/>
        </authorList>
    </citation>
    <scope>NUCLEOTIDE SEQUENCE [LARGE SCALE GENOMIC DNA]</scope>
    <source>
        <strain evidence="2">K</strain>
    </source>
</reference>
<keyword evidence="1" id="KW-0175">Coiled coil</keyword>
<accession>A0A1J4J3J5</accession>
<dbReference type="EMBL" id="MLAK01001472">
    <property type="protein sequence ID" value="OHS92727.1"/>
    <property type="molecule type" value="Genomic_DNA"/>
</dbReference>
<gene>
    <name evidence="2" type="ORF">TRFO_40946</name>
</gene>
<keyword evidence="3" id="KW-1185">Reference proteome</keyword>
<evidence type="ECO:0000256" key="1">
    <source>
        <dbReference type="SAM" id="Coils"/>
    </source>
</evidence>
<comment type="caution">
    <text evidence="2">The sequence shown here is derived from an EMBL/GenBank/DDBJ whole genome shotgun (WGS) entry which is preliminary data.</text>
</comment>
<proteinExistence type="predicted"/>
<dbReference type="VEuPathDB" id="TrichDB:TRFO_40946"/>
<dbReference type="AlphaFoldDB" id="A0A1J4J3J5"/>
<evidence type="ECO:0000313" key="3">
    <source>
        <dbReference type="Proteomes" id="UP000179807"/>
    </source>
</evidence>
<protein>
    <submittedName>
        <fullName evidence="2">Uncharacterized protein</fullName>
    </submittedName>
</protein>
<organism evidence="2 3">
    <name type="scientific">Tritrichomonas foetus</name>
    <dbReference type="NCBI Taxonomy" id="1144522"/>
    <lineage>
        <taxon>Eukaryota</taxon>
        <taxon>Metamonada</taxon>
        <taxon>Parabasalia</taxon>
        <taxon>Tritrichomonadida</taxon>
        <taxon>Tritrichomonadidae</taxon>
        <taxon>Tritrichomonas</taxon>
    </lineage>
</organism>